<dbReference type="SUPFAM" id="SSF63825">
    <property type="entry name" value="YWTD domain"/>
    <property type="match status" value="1"/>
</dbReference>
<feature type="domain" description="BACON" evidence="1">
    <location>
        <begin position="131"/>
        <end position="203"/>
    </location>
</feature>
<keyword evidence="3" id="KW-1185">Reference proteome</keyword>
<reference evidence="2" key="1">
    <citation type="submission" date="2022-01" db="EMBL/GenBank/DDBJ databases">
        <title>Draft genome sequence of Sabulilitoribacter arenilitoris KCTC 52401.</title>
        <authorList>
            <person name="Oh J.-S."/>
        </authorList>
    </citation>
    <scope>NUCLEOTIDE SEQUENCE</scope>
    <source>
        <strain evidence="2">HMF6543</strain>
    </source>
</reference>
<sequence>MEIRKSSSLVCLMLLLALFFVGCEKNEVSEEFQIAVSPNDVIFNNNQTSKLFISVQPSGKFQWNVASKPDWIEINSVSGTIDSEIIELELTPNISNLDEGKYVGKVEFVTNGAGKAEVSLELNIEDLSNIMSVSKSSLNYGYSEGSLSFVIKNDGKFNFDWSWDNNSNSFLNLNPSSGSLSAGDSKEVVMTLDRANLVTQDYNLETLITNNFGQSITINVGINNYIEEKWLIDGNIIDAEYDRNNNVIVAVSENPNELRVFNPSNNSVKSVALNIPPTCVSVELGGSHAVVGHNGWFSYINLSTMELENNYAVTTNTFDIILAPNEWVYVFPKEDQWERIRCVNLANGVEIQHIGGSVWERTKVKLHPSGNYIYGADNGLSPSDFEKYDINNGTAQYLYDSPYHGDFAFNGDIWISEDGIRLFAKSRRVFNASTNQSNDMTYNGELVGEGNIMTLDFSSSAKKVYAIFTTGNSWDEIPSNEIRKYETDFLAFQGTIKLPGFFIPNENTGDKVYDSQGHFGFFNSDGTKYYVLVKVEEGTGAVNEWAITTIDVE</sequence>
<feature type="domain" description="BACON" evidence="1">
    <location>
        <begin position="34"/>
        <end position="107"/>
    </location>
</feature>
<dbReference type="InterPro" id="IPR013783">
    <property type="entry name" value="Ig-like_fold"/>
</dbReference>
<dbReference type="Proteomes" id="UP001199795">
    <property type="component" value="Unassembled WGS sequence"/>
</dbReference>
<dbReference type="AlphaFoldDB" id="A0AAE3EN73"/>
<proteinExistence type="predicted"/>
<evidence type="ECO:0000259" key="1">
    <source>
        <dbReference type="Pfam" id="PF19190"/>
    </source>
</evidence>
<dbReference type="Gene3D" id="2.60.40.10">
    <property type="entry name" value="Immunoglobulins"/>
    <property type="match status" value="2"/>
</dbReference>
<comment type="caution">
    <text evidence="2">The sequence shown here is derived from an EMBL/GenBank/DDBJ whole genome shotgun (WGS) entry which is preliminary data.</text>
</comment>
<evidence type="ECO:0000313" key="3">
    <source>
        <dbReference type="Proteomes" id="UP001199795"/>
    </source>
</evidence>
<dbReference type="EMBL" id="JAKKDU010000009">
    <property type="protein sequence ID" value="MCF7568513.1"/>
    <property type="molecule type" value="Genomic_DNA"/>
</dbReference>
<organism evidence="2 3">
    <name type="scientific">Wocania arenilitoris</name>
    <dbReference type="NCBI Taxonomy" id="2044858"/>
    <lineage>
        <taxon>Bacteria</taxon>
        <taxon>Pseudomonadati</taxon>
        <taxon>Bacteroidota</taxon>
        <taxon>Flavobacteriia</taxon>
        <taxon>Flavobacteriales</taxon>
        <taxon>Flavobacteriaceae</taxon>
        <taxon>Wocania</taxon>
    </lineage>
</organism>
<dbReference type="RefSeq" id="WP_237239856.1">
    <property type="nucleotide sequence ID" value="NZ_JAKKDU010000009.1"/>
</dbReference>
<evidence type="ECO:0000313" key="2">
    <source>
        <dbReference type="EMBL" id="MCF7568513.1"/>
    </source>
</evidence>
<dbReference type="Pfam" id="PF19190">
    <property type="entry name" value="BACON_2"/>
    <property type="match status" value="2"/>
</dbReference>
<dbReference type="Gene3D" id="2.130.10.10">
    <property type="entry name" value="YVTN repeat-like/Quinoprotein amine dehydrogenase"/>
    <property type="match status" value="1"/>
</dbReference>
<dbReference type="InterPro" id="IPR024361">
    <property type="entry name" value="BACON"/>
</dbReference>
<protein>
    <recommendedName>
        <fullName evidence="1">BACON domain-containing protein</fullName>
    </recommendedName>
</protein>
<dbReference type="InterPro" id="IPR015943">
    <property type="entry name" value="WD40/YVTN_repeat-like_dom_sf"/>
</dbReference>
<dbReference type="PROSITE" id="PS51257">
    <property type="entry name" value="PROKAR_LIPOPROTEIN"/>
    <property type="match status" value="1"/>
</dbReference>
<gene>
    <name evidence="2" type="ORF">L3X37_09065</name>
</gene>
<name>A0AAE3EN73_9FLAO</name>
<accession>A0AAE3EN73</accession>